<dbReference type="Pfam" id="PF13358">
    <property type="entry name" value="DDE_3"/>
    <property type="match status" value="1"/>
</dbReference>
<dbReference type="OrthoDB" id="9772604at2"/>
<protein>
    <recommendedName>
        <fullName evidence="1">Tc1-like transposase DDE domain-containing protein</fullName>
    </recommendedName>
</protein>
<reference evidence="2 3" key="1">
    <citation type="submission" date="2018-03" db="EMBL/GenBank/DDBJ databases">
        <title>Neisseria weixii sp. nov., isolated from the intestinal contents of Tibetan Plateau pika (Ochotona curzoniae) in Yushu, Qinghai Province, China.</title>
        <authorList>
            <person name="Gui Z."/>
        </authorList>
    </citation>
    <scope>NUCLEOTIDE SEQUENCE [LARGE SCALE GENOMIC DNA]</scope>
    <source>
        <strain evidence="2 3">ATCC 51483</strain>
    </source>
</reference>
<proteinExistence type="predicted"/>
<dbReference type="InterPro" id="IPR038717">
    <property type="entry name" value="Tc1-like_DDE_dom"/>
</dbReference>
<accession>A0A2P7U1K1</accession>
<name>A0A2P7U1K1_9NEIS</name>
<evidence type="ECO:0000313" key="3">
    <source>
        <dbReference type="Proteomes" id="UP000241868"/>
    </source>
</evidence>
<dbReference type="InterPro" id="IPR036397">
    <property type="entry name" value="RNaseH_sf"/>
</dbReference>
<dbReference type="Proteomes" id="UP000241868">
    <property type="component" value="Unassembled WGS sequence"/>
</dbReference>
<feature type="domain" description="Tc1-like transposase DDE" evidence="1">
    <location>
        <begin position="6"/>
        <end position="74"/>
    </location>
</feature>
<dbReference type="PANTHER" id="PTHR46564">
    <property type="entry name" value="TRANSPOSASE"/>
    <property type="match status" value="1"/>
</dbReference>
<gene>
    <name evidence="2" type="ORF">C7N83_03525</name>
</gene>
<keyword evidence="3" id="KW-1185">Reference proteome</keyword>
<dbReference type="AlphaFoldDB" id="A0A2P7U1K1"/>
<evidence type="ECO:0000259" key="1">
    <source>
        <dbReference type="Pfam" id="PF13358"/>
    </source>
</evidence>
<dbReference type="EMBL" id="PXYY01000013">
    <property type="protein sequence ID" value="PSJ80862.1"/>
    <property type="molecule type" value="Genomic_DNA"/>
</dbReference>
<evidence type="ECO:0000313" key="2">
    <source>
        <dbReference type="EMBL" id="PSJ80862.1"/>
    </source>
</evidence>
<dbReference type="Gene3D" id="3.30.420.10">
    <property type="entry name" value="Ribonuclease H-like superfamily/Ribonuclease H"/>
    <property type="match status" value="1"/>
</dbReference>
<dbReference type="RefSeq" id="WP_106740682.1">
    <property type="nucleotide sequence ID" value="NZ_PXYY01000013.1"/>
</dbReference>
<sequence>MINTFFEACFKEHLLPSQNEQSVTIMGNARFPRMGSLQEPAQSFGHIILPLPPYSPDLNPIEKTWGNIKKHLRKALPVYETFWAALLS</sequence>
<comment type="caution">
    <text evidence="2">The sequence shown here is derived from an EMBL/GenBank/DDBJ whole genome shotgun (WGS) entry which is preliminary data.</text>
</comment>
<dbReference type="GO" id="GO:0003676">
    <property type="term" value="F:nucleic acid binding"/>
    <property type="evidence" value="ECO:0007669"/>
    <property type="project" value="InterPro"/>
</dbReference>
<dbReference type="PANTHER" id="PTHR46564:SF1">
    <property type="entry name" value="TRANSPOSASE"/>
    <property type="match status" value="1"/>
</dbReference>
<organism evidence="2 3">
    <name type="scientific">Neisseria iguanae</name>
    <dbReference type="NCBI Taxonomy" id="90242"/>
    <lineage>
        <taxon>Bacteria</taxon>
        <taxon>Pseudomonadati</taxon>
        <taxon>Pseudomonadota</taxon>
        <taxon>Betaproteobacteria</taxon>
        <taxon>Neisseriales</taxon>
        <taxon>Neisseriaceae</taxon>
        <taxon>Neisseria</taxon>
    </lineage>
</organism>